<dbReference type="Gene3D" id="1.10.600.10">
    <property type="entry name" value="Farnesyl Diphosphate Synthase"/>
    <property type="match status" value="1"/>
</dbReference>
<evidence type="ECO:0000313" key="2">
    <source>
        <dbReference type="Proteomes" id="UP001519363"/>
    </source>
</evidence>
<gene>
    <name evidence="1" type="ORF">JOF53_007361</name>
</gene>
<protein>
    <submittedName>
        <fullName evidence="1">Geranylgeranyl pyrophosphate synthase</fullName>
    </submittedName>
</protein>
<evidence type="ECO:0000313" key="1">
    <source>
        <dbReference type="EMBL" id="MBP2478489.1"/>
    </source>
</evidence>
<reference evidence="1 2" key="1">
    <citation type="submission" date="2021-03" db="EMBL/GenBank/DDBJ databases">
        <title>Sequencing the genomes of 1000 actinobacteria strains.</title>
        <authorList>
            <person name="Klenk H.-P."/>
        </authorList>
    </citation>
    <scope>NUCLEOTIDE SEQUENCE [LARGE SCALE GENOMIC DNA]</scope>
    <source>
        <strain evidence="1 2">DSM 44580</strain>
    </source>
</reference>
<dbReference type="EMBL" id="JAGIOO010000001">
    <property type="protein sequence ID" value="MBP2478489.1"/>
    <property type="molecule type" value="Genomic_DNA"/>
</dbReference>
<proteinExistence type="predicted"/>
<accession>A0ABS5APJ7</accession>
<dbReference type="SUPFAM" id="SSF48576">
    <property type="entry name" value="Terpenoid synthases"/>
    <property type="match status" value="1"/>
</dbReference>
<dbReference type="InterPro" id="IPR008949">
    <property type="entry name" value="Isoprenoid_synthase_dom_sf"/>
</dbReference>
<comment type="caution">
    <text evidence="1">The sequence shown here is derived from an EMBL/GenBank/DDBJ whole genome shotgun (WGS) entry which is preliminary data.</text>
</comment>
<dbReference type="InterPro" id="IPR000092">
    <property type="entry name" value="Polyprenyl_synt"/>
</dbReference>
<sequence>MTGDLFLIVATQMLAAEDVAAARILTRALRALCQGQNADLSFERRQRVSLRECPHMVEGKAAAPLGASCELGARAGGACAEPLALAELINRRDR</sequence>
<dbReference type="Proteomes" id="UP001519363">
    <property type="component" value="Unassembled WGS sequence"/>
</dbReference>
<name>A0ABS5APJ7_9PSEU</name>
<dbReference type="RefSeq" id="WP_245372956.1">
    <property type="nucleotide sequence ID" value="NZ_JAGIOO010000001.1"/>
</dbReference>
<dbReference type="Pfam" id="PF00348">
    <property type="entry name" value="polyprenyl_synt"/>
    <property type="match status" value="1"/>
</dbReference>
<keyword evidence="2" id="KW-1185">Reference proteome</keyword>
<organism evidence="1 2">
    <name type="scientific">Crossiella equi</name>
    <dbReference type="NCBI Taxonomy" id="130796"/>
    <lineage>
        <taxon>Bacteria</taxon>
        <taxon>Bacillati</taxon>
        <taxon>Actinomycetota</taxon>
        <taxon>Actinomycetes</taxon>
        <taxon>Pseudonocardiales</taxon>
        <taxon>Pseudonocardiaceae</taxon>
        <taxon>Crossiella</taxon>
    </lineage>
</organism>